<dbReference type="AlphaFoldDB" id="A0A5B7BBP4"/>
<dbReference type="PANTHER" id="PTHR34569:SF17">
    <property type="entry name" value="UBIQUITIN-PROTEIN LIGASE ARKADIA-A, PUTATIVE-RELATED"/>
    <property type="match status" value="1"/>
</dbReference>
<dbReference type="EMBL" id="GHES01035089">
    <property type="protein sequence ID" value="MPA65648.1"/>
    <property type="molecule type" value="Transcribed_RNA"/>
</dbReference>
<organism evidence="1">
    <name type="scientific">Davidia involucrata</name>
    <name type="common">Dove tree</name>
    <dbReference type="NCBI Taxonomy" id="16924"/>
    <lineage>
        <taxon>Eukaryota</taxon>
        <taxon>Viridiplantae</taxon>
        <taxon>Streptophyta</taxon>
        <taxon>Embryophyta</taxon>
        <taxon>Tracheophyta</taxon>
        <taxon>Spermatophyta</taxon>
        <taxon>Magnoliopsida</taxon>
        <taxon>eudicotyledons</taxon>
        <taxon>Gunneridae</taxon>
        <taxon>Pentapetalae</taxon>
        <taxon>asterids</taxon>
        <taxon>Cornales</taxon>
        <taxon>Nyssaceae</taxon>
        <taxon>Davidia</taxon>
    </lineage>
</organism>
<gene>
    <name evidence="1" type="ORF">Din_035089</name>
</gene>
<accession>A0A5B7BBP4</accession>
<proteinExistence type="predicted"/>
<name>A0A5B7BBP4_DAVIN</name>
<protein>
    <submittedName>
        <fullName evidence="1">Putative E3 ubiquitin-protein ligase arkadia-A</fullName>
    </submittedName>
</protein>
<dbReference type="PANTHER" id="PTHR34569">
    <property type="entry name" value="EXPRESSED PROTEIN"/>
    <property type="match status" value="1"/>
</dbReference>
<sequence>MDTDLHKLKKLPSLNLKRDSTTSGEDPDADDDHKYTSLKDIILVSPPHHAPNNEANGFDSSAISIRNELVKHAASAYVQSAVLAINRNQNCFAAIWMEIKNKVACCSCWRSHVRKPLRACFRPIFRFLDYMVNGVLGRAWRGRNAIT</sequence>
<reference evidence="1" key="1">
    <citation type="submission" date="2019-08" db="EMBL/GenBank/DDBJ databases">
        <title>Reference gene set and small RNA set construction with multiple tissues from Davidia involucrata Baill.</title>
        <authorList>
            <person name="Yang H."/>
            <person name="Zhou C."/>
            <person name="Li G."/>
            <person name="Wang J."/>
            <person name="Gao P."/>
            <person name="Wang M."/>
            <person name="Wang R."/>
            <person name="Zhao Y."/>
        </authorList>
    </citation>
    <scope>NUCLEOTIDE SEQUENCE</scope>
    <source>
        <tissue evidence="1">Mixed with DoveR01_LX</tissue>
    </source>
</reference>
<evidence type="ECO:0000313" key="1">
    <source>
        <dbReference type="EMBL" id="MPA65648.1"/>
    </source>
</evidence>